<name>A0A937VZS8_UNCTE</name>
<dbReference type="PANTHER" id="PTHR43334">
    <property type="entry name" value="ACETATE--COA LIGASE [ADP-FORMING]"/>
    <property type="match status" value="1"/>
</dbReference>
<reference evidence="7" key="1">
    <citation type="submission" date="2019-03" db="EMBL/GenBank/DDBJ databases">
        <title>Lake Tanganyika Metagenome-Assembled Genomes (MAGs).</title>
        <authorList>
            <person name="Tran P."/>
        </authorList>
    </citation>
    <scope>NUCLEOTIDE SEQUENCE</scope>
    <source>
        <strain evidence="7">K_DeepCast_65m_m2_066</strain>
    </source>
</reference>
<feature type="non-terminal residue" evidence="7">
    <location>
        <position position="1"/>
    </location>
</feature>
<gene>
    <name evidence="7" type="ORF">FJZ47_10445</name>
</gene>
<evidence type="ECO:0000256" key="3">
    <source>
        <dbReference type="ARBA" id="ARBA00022840"/>
    </source>
</evidence>
<evidence type="ECO:0000256" key="5">
    <source>
        <dbReference type="PROSITE-ProRule" id="PRU00409"/>
    </source>
</evidence>
<dbReference type="AlphaFoldDB" id="A0A937VZS8"/>
<protein>
    <submittedName>
        <fullName evidence="7">CoA-binding protein</fullName>
    </submittedName>
</protein>
<evidence type="ECO:0000256" key="4">
    <source>
        <dbReference type="ARBA" id="ARBA00060888"/>
    </source>
</evidence>
<comment type="similarity">
    <text evidence="4">In the N-terminal section; belongs to the acetate CoA ligase alpha subunit family.</text>
</comment>
<dbReference type="SUPFAM" id="SSF56059">
    <property type="entry name" value="Glutathione synthetase ATP-binding domain-like"/>
    <property type="match status" value="1"/>
</dbReference>
<accession>A0A937VZS8</accession>
<dbReference type="EMBL" id="VGLS01000278">
    <property type="protein sequence ID" value="MBM3224209.1"/>
    <property type="molecule type" value="Genomic_DNA"/>
</dbReference>
<dbReference type="InterPro" id="IPR013815">
    <property type="entry name" value="ATP_grasp_subdomain_1"/>
</dbReference>
<comment type="caution">
    <text evidence="7">The sequence shown here is derived from an EMBL/GenBank/DDBJ whole genome shotgun (WGS) entry which is preliminary data.</text>
</comment>
<keyword evidence="2 5" id="KW-0547">Nucleotide-binding</keyword>
<organism evidence="7 8">
    <name type="scientific">Tectimicrobiota bacterium</name>
    <dbReference type="NCBI Taxonomy" id="2528274"/>
    <lineage>
        <taxon>Bacteria</taxon>
        <taxon>Pseudomonadati</taxon>
        <taxon>Nitrospinota/Tectimicrobiota group</taxon>
        <taxon>Candidatus Tectimicrobiota</taxon>
    </lineage>
</organism>
<dbReference type="Gene3D" id="3.30.1490.20">
    <property type="entry name" value="ATP-grasp fold, A domain"/>
    <property type="match status" value="1"/>
</dbReference>
<evidence type="ECO:0000313" key="8">
    <source>
        <dbReference type="Proteomes" id="UP000712673"/>
    </source>
</evidence>
<dbReference type="InterPro" id="IPR051538">
    <property type="entry name" value="Acyl-CoA_Synth/Transferase"/>
</dbReference>
<dbReference type="Proteomes" id="UP000712673">
    <property type="component" value="Unassembled WGS sequence"/>
</dbReference>
<evidence type="ECO:0000256" key="2">
    <source>
        <dbReference type="ARBA" id="ARBA00022741"/>
    </source>
</evidence>
<dbReference type="GO" id="GO:0016874">
    <property type="term" value="F:ligase activity"/>
    <property type="evidence" value="ECO:0007669"/>
    <property type="project" value="UniProtKB-KW"/>
</dbReference>
<evidence type="ECO:0000256" key="1">
    <source>
        <dbReference type="ARBA" id="ARBA00022598"/>
    </source>
</evidence>
<dbReference type="PROSITE" id="PS50975">
    <property type="entry name" value="ATP_GRASP"/>
    <property type="match status" value="1"/>
</dbReference>
<evidence type="ECO:0000259" key="6">
    <source>
        <dbReference type="PROSITE" id="PS50975"/>
    </source>
</evidence>
<sequence>QALVGYHGWRDRRLVEGFGSAPVSTPDQERTVTRLQGLGRTTLSESESKQLIAAWGIPIAQEVRVDSAEAAVQAAARLGYPVVLKVDSPDILHKTEAGVVCLGLRDAEQVRRAYEAVLANAAAHAPQASITGVVVQEMVTDGIEVIVGVSYDPQLGPTLLFGTGGIMVEVYNDVALRRCPITQAEAQAMLADVQGARLLHGFRGRPEADSAALVQALMQISHLAMQLDGRLAELDINPLLVLPAGRGVKAVDALVVFKG</sequence>
<dbReference type="Gene3D" id="3.30.470.20">
    <property type="entry name" value="ATP-grasp fold, B domain"/>
    <property type="match status" value="1"/>
</dbReference>
<dbReference type="PANTHER" id="PTHR43334:SF1">
    <property type="entry name" value="3-HYDROXYPROPIONATE--COA LIGASE [ADP-FORMING]"/>
    <property type="match status" value="1"/>
</dbReference>
<feature type="domain" description="ATP-grasp" evidence="6">
    <location>
        <begin position="49"/>
        <end position="85"/>
    </location>
</feature>
<dbReference type="GO" id="GO:0046872">
    <property type="term" value="F:metal ion binding"/>
    <property type="evidence" value="ECO:0007669"/>
    <property type="project" value="InterPro"/>
</dbReference>
<keyword evidence="1" id="KW-0436">Ligase</keyword>
<dbReference type="FunFam" id="3.30.1490.20:FF:000020">
    <property type="entry name" value="Protein lysine acetyltransferase"/>
    <property type="match status" value="1"/>
</dbReference>
<evidence type="ECO:0000313" key="7">
    <source>
        <dbReference type="EMBL" id="MBM3224209.1"/>
    </source>
</evidence>
<keyword evidence="3 5" id="KW-0067">ATP-binding</keyword>
<dbReference type="GO" id="GO:0005524">
    <property type="term" value="F:ATP binding"/>
    <property type="evidence" value="ECO:0007669"/>
    <property type="project" value="UniProtKB-UniRule"/>
</dbReference>
<dbReference type="InterPro" id="IPR011761">
    <property type="entry name" value="ATP-grasp"/>
</dbReference>
<dbReference type="Pfam" id="PF13549">
    <property type="entry name" value="ATP-grasp_5"/>
    <property type="match status" value="1"/>
</dbReference>
<proteinExistence type="inferred from homology"/>